<name>A0A3N2DJG6_9GAMM</name>
<sequence>MWDKADIRIPFAFEHVNLLADLSPDGEPCGFVDISKYEFPASASVVFVDGKGVHSTPKAQTWNSISSALSQTAIGFFPEGNGFYQWPHISVKASPSKILQGHNVFGTEDIKPGIMQMLANVALAFPKLYEHLDIPEAEIRYLDSTYSALIPSEYKRAQVIRMFENLFPNKDSISRYQGYMQANKYSEYRRQKVYYKHQELLADLEDATKKRQSDKVAVLSDERLQDFAFGRIRFEATTGYRALETDGIPLKLFEFLKFHDWYERTHKQPLAQLLWHRAFDRYFSQFEGHTMKNVDDNSIRLKIDAKYIKVKDNGKVCKRKANAIFRMYRDIKREGYDQLASEKSSTFFRNVKHLEDAGISRALLKSLDPDKPNENVVSMVQLINVDFSQQRPDWYVEPESGFDDRRRHLRLIA</sequence>
<evidence type="ECO:0000259" key="1">
    <source>
        <dbReference type="Pfam" id="PF05144"/>
    </source>
</evidence>
<dbReference type="RefSeq" id="WP_123712931.1">
    <property type="nucleotide sequence ID" value="NZ_RKHR01000005.1"/>
</dbReference>
<dbReference type="Proteomes" id="UP000275394">
    <property type="component" value="Unassembled WGS sequence"/>
</dbReference>
<feature type="domain" description="Replication-associated protein G2P C-terminal" evidence="2">
    <location>
        <begin position="312"/>
        <end position="399"/>
    </location>
</feature>
<reference evidence="3 4" key="1">
    <citation type="submission" date="2018-11" db="EMBL/GenBank/DDBJ databases">
        <title>Genomic Encyclopedia of Type Strains, Phase IV (KMG-IV): sequencing the most valuable type-strain genomes for metagenomic binning, comparative biology and taxonomic classification.</title>
        <authorList>
            <person name="Goeker M."/>
        </authorList>
    </citation>
    <scope>NUCLEOTIDE SEQUENCE [LARGE SCALE GENOMIC DNA]</scope>
    <source>
        <strain evidence="3 4">DSM 100316</strain>
    </source>
</reference>
<evidence type="ECO:0000313" key="4">
    <source>
        <dbReference type="Proteomes" id="UP000275394"/>
    </source>
</evidence>
<evidence type="ECO:0000313" key="3">
    <source>
        <dbReference type="EMBL" id="ROR99925.1"/>
    </source>
</evidence>
<dbReference type="AlphaFoldDB" id="A0A3N2DJG6"/>
<gene>
    <name evidence="3" type="ORF">EDC56_2560</name>
</gene>
<evidence type="ECO:0000259" key="2">
    <source>
        <dbReference type="Pfam" id="PF05155"/>
    </source>
</evidence>
<dbReference type="EMBL" id="RKHR01000005">
    <property type="protein sequence ID" value="ROR99925.1"/>
    <property type="molecule type" value="Genomic_DNA"/>
</dbReference>
<dbReference type="Pfam" id="PF05144">
    <property type="entry name" value="Phage_CRI"/>
    <property type="match status" value="1"/>
</dbReference>
<dbReference type="GO" id="GO:0006260">
    <property type="term" value="P:DNA replication"/>
    <property type="evidence" value="ECO:0007669"/>
    <property type="project" value="InterPro"/>
</dbReference>
<dbReference type="InterPro" id="IPR006516">
    <property type="entry name" value="G2P"/>
</dbReference>
<keyword evidence="4" id="KW-1185">Reference proteome</keyword>
<dbReference type="OrthoDB" id="8479364at2"/>
<feature type="domain" description="Replication-associated protein G2P N-terminal" evidence="1">
    <location>
        <begin position="1"/>
        <end position="247"/>
    </location>
</feature>
<comment type="caution">
    <text evidence="3">The sequence shown here is derived from an EMBL/GenBank/DDBJ whole genome shotgun (WGS) entry which is preliminary data.</text>
</comment>
<dbReference type="InterPro" id="IPR022686">
    <property type="entry name" value="G2P_N"/>
</dbReference>
<dbReference type="Pfam" id="PF05155">
    <property type="entry name" value="G2P_X_C"/>
    <property type="match status" value="1"/>
</dbReference>
<accession>A0A3N2DJG6</accession>
<dbReference type="NCBIfam" id="TIGR01629">
    <property type="entry name" value="rep_II_X"/>
    <property type="match status" value="1"/>
</dbReference>
<dbReference type="InterPro" id="IPR022688">
    <property type="entry name" value="G2P_C"/>
</dbReference>
<organism evidence="3 4">
    <name type="scientific">Sinobacterium caligoides</name>
    <dbReference type="NCBI Taxonomy" id="933926"/>
    <lineage>
        <taxon>Bacteria</taxon>
        <taxon>Pseudomonadati</taxon>
        <taxon>Pseudomonadota</taxon>
        <taxon>Gammaproteobacteria</taxon>
        <taxon>Cellvibrionales</taxon>
        <taxon>Spongiibacteraceae</taxon>
        <taxon>Sinobacterium</taxon>
    </lineage>
</organism>
<proteinExistence type="predicted"/>
<protein>
    <submittedName>
        <fullName evidence="3">II/X family phage/plasmid replication protein</fullName>
    </submittedName>
</protein>